<keyword evidence="1" id="KW-0378">Hydrolase</keyword>
<name>A0A813M700_9BILA</name>
<evidence type="ECO:0000259" key="3">
    <source>
        <dbReference type="Pfam" id="PF14214"/>
    </source>
</evidence>
<dbReference type="InterPro" id="IPR049163">
    <property type="entry name" value="Pif1-like_2B_dom"/>
</dbReference>
<keyword evidence="1" id="KW-0233">DNA recombination</keyword>
<keyword evidence="6" id="KW-1185">Reference proteome</keyword>
<dbReference type="GO" id="GO:0006281">
    <property type="term" value="P:DNA repair"/>
    <property type="evidence" value="ECO:0007669"/>
    <property type="project" value="UniProtKB-KW"/>
</dbReference>
<dbReference type="Gene3D" id="3.40.50.300">
    <property type="entry name" value="P-loop containing nucleotide triphosphate hydrolases"/>
    <property type="match status" value="1"/>
</dbReference>
<dbReference type="GO" id="GO:0000723">
    <property type="term" value="P:telomere maintenance"/>
    <property type="evidence" value="ECO:0007669"/>
    <property type="project" value="InterPro"/>
</dbReference>
<comment type="cofactor">
    <cofactor evidence="1">
        <name>Mg(2+)</name>
        <dbReference type="ChEBI" id="CHEBI:18420"/>
    </cofactor>
</comment>
<dbReference type="InterPro" id="IPR027417">
    <property type="entry name" value="P-loop_NTPase"/>
</dbReference>
<dbReference type="SUPFAM" id="SSF52540">
    <property type="entry name" value="P-loop containing nucleoside triphosphate hydrolases"/>
    <property type="match status" value="1"/>
</dbReference>
<dbReference type="PANTHER" id="PTHR10492">
    <property type="match status" value="1"/>
</dbReference>
<keyword evidence="1" id="KW-0347">Helicase</keyword>
<dbReference type="Pfam" id="PF21530">
    <property type="entry name" value="Pif1_2B_dom"/>
    <property type="match status" value="1"/>
</dbReference>
<keyword evidence="1" id="KW-0227">DNA damage</keyword>
<keyword evidence="1" id="KW-0547">Nucleotide-binding</keyword>
<organism evidence="5 6">
    <name type="scientific">Brachionus calyciflorus</name>
    <dbReference type="NCBI Taxonomy" id="104777"/>
    <lineage>
        <taxon>Eukaryota</taxon>
        <taxon>Metazoa</taxon>
        <taxon>Spiralia</taxon>
        <taxon>Gnathifera</taxon>
        <taxon>Rotifera</taxon>
        <taxon>Eurotatoria</taxon>
        <taxon>Monogononta</taxon>
        <taxon>Pseudotrocha</taxon>
        <taxon>Ploima</taxon>
        <taxon>Brachionidae</taxon>
        <taxon>Brachionus</taxon>
    </lineage>
</organism>
<dbReference type="Pfam" id="PF14214">
    <property type="entry name" value="Helitron_like_N"/>
    <property type="match status" value="1"/>
</dbReference>
<protein>
    <recommendedName>
        <fullName evidence="1">ATP-dependent DNA helicase</fullName>
        <ecNumber evidence="1">5.6.2.3</ecNumber>
    </recommendedName>
</protein>
<evidence type="ECO:0000259" key="2">
    <source>
        <dbReference type="Pfam" id="PF05970"/>
    </source>
</evidence>
<dbReference type="InterPro" id="IPR010285">
    <property type="entry name" value="DNA_helicase_pif1-like_DEAD"/>
</dbReference>
<dbReference type="GO" id="GO:0016787">
    <property type="term" value="F:hydrolase activity"/>
    <property type="evidence" value="ECO:0007669"/>
    <property type="project" value="UniProtKB-KW"/>
</dbReference>
<keyword evidence="1" id="KW-0067">ATP-binding</keyword>
<proteinExistence type="inferred from homology"/>
<comment type="catalytic activity">
    <reaction evidence="1">
        <text>ATP + H2O = ADP + phosphate + H(+)</text>
        <dbReference type="Rhea" id="RHEA:13065"/>
        <dbReference type="ChEBI" id="CHEBI:15377"/>
        <dbReference type="ChEBI" id="CHEBI:15378"/>
        <dbReference type="ChEBI" id="CHEBI:30616"/>
        <dbReference type="ChEBI" id="CHEBI:43474"/>
        <dbReference type="ChEBI" id="CHEBI:456216"/>
        <dbReference type="EC" id="5.6.2.3"/>
    </reaction>
</comment>
<feature type="domain" description="DNA helicase Pif1-like 2B" evidence="4">
    <location>
        <begin position="1373"/>
        <end position="1419"/>
    </location>
</feature>
<dbReference type="OrthoDB" id="1728974at2759"/>
<dbReference type="PANTHER" id="PTHR10492:SF57">
    <property type="entry name" value="ATP-DEPENDENT DNA HELICASE"/>
    <property type="match status" value="1"/>
</dbReference>
<keyword evidence="1" id="KW-0234">DNA repair</keyword>
<dbReference type="GO" id="GO:0043139">
    <property type="term" value="F:5'-3' DNA helicase activity"/>
    <property type="evidence" value="ECO:0007669"/>
    <property type="project" value="UniProtKB-EC"/>
</dbReference>
<dbReference type="EC" id="5.6.2.3" evidence="1"/>
<dbReference type="GO" id="GO:0005524">
    <property type="term" value="F:ATP binding"/>
    <property type="evidence" value="ECO:0007669"/>
    <property type="project" value="UniProtKB-KW"/>
</dbReference>
<gene>
    <name evidence="5" type="ORF">OXX778_LOCUS1483</name>
</gene>
<dbReference type="EMBL" id="CAJNOC010000095">
    <property type="protein sequence ID" value="CAF0714504.1"/>
    <property type="molecule type" value="Genomic_DNA"/>
</dbReference>
<comment type="similarity">
    <text evidence="1">Belongs to the helicase family.</text>
</comment>
<sequence length="1531" mass="176395">MFSCNNLYSKSPYSYFTKDYSQNQRVNINTLSFTPRNLNSQLNLINPNESENTNNTNSLSNSLHEQFKKKCKCGSITHQRTNNRHCPLNKKNNLENLNNDIDTINDSASSSTHIIPTIDLSKSNLPKARTYLIARKKFDPANITGKYVEQNCNSENYGSIILPLRNIKCQFCSASMWSEEKSDGSLSNPLFGICCAKGRVSLPPQNPLPDFIFKLLTEKSKDCDNFRTNIRLYNKILSFTSVNSNYDRNLMKSTSGVYTYKINGTVVQRISNLKPDDPLHPAFSQIYTYDLDFQSKYRSNRFSSNIKIDILNGLQQNLIDLNPYVKTYQQLGKRLKDDPSLNLNIVLKKNSSKDKRYNLPTTDEVAVLISNNEGETIKNDLVIKSNDGLVKRVNEKHSYADPLHYVLMFPRGEQGWQFDAYPLKEPVNSKNLTSIEKDITTKENFVSAMQYYAYQLHDRPNSNLNLFGRLFHQYIVEQYASKVESCRLNFLKFNQDAIRAEIYQGLLDSVSSSDNINPENIGKKIILPSSFTGSPRHMHELFQDAMSVVRALGKPDLFITMTCNPKWPGLKKNLLYEQAPNDRPDLIARYFRIKLKMLLKDLIEKHVLGRVIGHIYVIEFQKRGLPHAHILLILHPDDKIKTAEQVDLTVSAEIPLKEENPILYKIVKNCMMHGPCGPGYPNAPCMSEGKCSKKFPKEYNEETILGNNTYPIYKRSEKNAENKWVIPYNPYLTTKYNCHINVEICNFVTAVKYLFKYVYKGHDKSLITINTNDPKQQTVTSSNTELKLNDEIERFRDMRYLSAPECIWRLFHFNLNDQYPKTKRLPIHLPNKQTCFFRSDLSKESILSIKNETELTAFFKLNVELLKESSQTFHYNEIPKFFTFIESEKKWKRKQRPDENIIGRMYFVHPSDIERYALRVLLLYKKGPISYEDLLNVNGEKCSSFNEAAQKNGYLESNNQWADSLEEACFRITNIDELRKFFVILIENCQPSDIRGLWERFKQEMSIDILYRYRTIKNDQNLQFDDWVYNTSLHLINQILQKSSKNVQQYTEILKYDPTKIISFEELNTIQTNCSNALINEETNYDTVSQTEYEENFKKLNIDQLNVFKKIVERVQKNSSIAALLLPGGRTAHSRFKIPLNLNNTSCCDISIQSDLAELIRKADLVIWDEAPMMHRHAFEAVDRTFKDLMKVKNPLFEKIFFGNKVMLFGGDFRQILPVIKKGNSAEIVNSTLNKSSFWKKTNVLKLKTNMRVLKKTGIDKEKAKKFSEFLIKIGEGSMKKYKDQNGYDDLIEIPEQIINHYDKEGLIKKIFPDILRNSSPENFIDSAILCPTNDEVDSINEIATNLLPGEKVEYLAQDCLIVDSETASYPTEFLNSINPPGIPPFKLCLKVGQPIILLRNIASNMGLCNGTRLIVKSLHTNLIEAEIAIGILKGKKVFIPKVPLMPSDSGLPFDFKRTQFPIRPAFAISINKSQGQTLKKVGIYLEQPVFSHGQLYVALSRVSDFEDISINLPIGVKHTRNVVYHDVFLE</sequence>
<dbReference type="Pfam" id="PF05970">
    <property type="entry name" value="PIF1"/>
    <property type="match status" value="1"/>
</dbReference>
<dbReference type="CDD" id="cd18809">
    <property type="entry name" value="SF1_C_RecD"/>
    <property type="match status" value="1"/>
</dbReference>
<evidence type="ECO:0000256" key="1">
    <source>
        <dbReference type="RuleBase" id="RU363044"/>
    </source>
</evidence>
<dbReference type="InterPro" id="IPR025476">
    <property type="entry name" value="Helitron_helicase-like"/>
</dbReference>
<dbReference type="Proteomes" id="UP000663879">
    <property type="component" value="Unassembled WGS sequence"/>
</dbReference>
<evidence type="ECO:0000259" key="4">
    <source>
        <dbReference type="Pfam" id="PF21530"/>
    </source>
</evidence>
<comment type="caution">
    <text evidence="5">The sequence shown here is derived from an EMBL/GenBank/DDBJ whole genome shotgun (WGS) entry which is preliminary data.</text>
</comment>
<dbReference type="GO" id="GO:0006310">
    <property type="term" value="P:DNA recombination"/>
    <property type="evidence" value="ECO:0007669"/>
    <property type="project" value="UniProtKB-KW"/>
</dbReference>
<evidence type="ECO:0000313" key="6">
    <source>
        <dbReference type="Proteomes" id="UP000663879"/>
    </source>
</evidence>
<feature type="domain" description="Helitron helicase-like" evidence="3">
    <location>
        <begin position="451"/>
        <end position="632"/>
    </location>
</feature>
<reference evidence="5" key="1">
    <citation type="submission" date="2021-02" db="EMBL/GenBank/DDBJ databases">
        <authorList>
            <person name="Nowell W R."/>
        </authorList>
    </citation>
    <scope>NUCLEOTIDE SEQUENCE</scope>
    <source>
        <strain evidence="5">Ploen Becks lab</strain>
    </source>
</reference>
<feature type="domain" description="DNA helicase Pif1-like DEAD-box helicase" evidence="2">
    <location>
        <begin position="1110"/>
        <end position="1283"/>
    </location>
</feature>
<accession>A0A813M700</accession>
<evidence type="ECO:0000313" key="5">
    <source>
        <dbReference type="EMBL" id="CAF0714504.1"/>
    </source>
</evidence>